<evidence type="ECO:0000259" key="4">
    <source>
        <dbReference type="PROSITE" id="PS50932"/>
    </source>
</evidence>
<dbReference type="InterPro" id="IPR028082">
    <property type="entry name" value="Peripla_BP_I"/>
</dbReference>
<organism evidence="5 6">
    <name type="scientific">Gloeocapsopsis dulcis AAB1 = 1H9</name>
    <dbReference type="NCBI Taxonomy" id="1433147"/>
    <lineage>
        <taxon>Bacteria</taxon>
        <taxon>Bacillati</taxon>
        <taxon>Cyanobacteriota</taxon>
        <taxon>Cyanophyceae</taxon>
        <taxon>Oscillatoriophycideae</taxon>
        <taxon>Chroococcales</taxon>
        <taxon>Chroococcaceae</taxon>
        <taxon>Gloeocapsopsis</taxon>
        <taxon>Gloeocapsopsis dulcis</taxon>
    </lineage>
</organism>
<name>A0A6N8FZY0_9CHRO</name>
<dbReference type="InterPro" id="IPR046335">
    <property type="entry name" value="LacI/GalR-like_sensor"/>
</dbReference>
<gene>
    <name evidence="5" type="ORF">BWI75_18220</name>
</gene>
<dbReference type="AlphaFoldDB" id="A0A6N8FZY0"/>
<protein>
    <submittedName>
        <fullName evidence="5">LacI family transcriptional regulator</fullName>
    </submittedName>
</protein>
<dbReference type="PANTHER" id="PTHR30146:SF138">
    <property type="entry name" value="TRANSCRIPTIONAL REGULATORY PROTEIN"/>
    <property type="match status" value="1"/>
</dbReference>
<dbReference type="InterPro" id="IPR000843">
    <property type="entry name" value="HTH_LacI"/>
</dbReference>
<proteinExistence type="predicted"/>
<evidence type="ECO:0000313" key="6">
    <source>
        <dbReference type="Proteomes" id="UP000441797"/>
    </source>
</evidence>
<keyword evidence="2" id="KW-0238">DNA-binding</keyword>
<dbReference type="OrthoDB" id="9784962at2"/>
<dbReference type="InterPro" id="IPR010982">
    <property type="entry name" value="Lambda_DNA-bd_dom_sf"/>
</dbReference>
<dbReference type="Pfam" id="PF00356">
    <property type="entry name" value="LacI"/>
    <property type="match status" value="1"/>
</dbReference>
<dbReference type="PANTHER" id="PTHR30146">
    <property type="entry name" value="LACI-RELATED TRANSCRIPTIONAL REPRESSOR"/>
    <property type="match status" value="1"/>
</dbReference>
<dbReference type="RefSeq" id="WP_105221229.1">
    <property type="nucleotide sequence ID" value="NZ_CAWNSU010000083.1"/>
</dbReference>
<dbReference type="Proteomes" id="UP000441797">
    <property type="component" value="Unassembled WGS sequence"/>
</dbReference>
<dbReference type="SUPFAM" id="SSF53822">
    <property type="entry name" value="Periplasmic binding protein-like I"/>
    <property type="match status" value="1"/>
</dbReference>
<dbReference type="CDD" id="cd06279">
    <property type="entry name" value="PBP1_LacI-like"/>
    <property type="match status" value="1"/>
</dbReference>
<feature type="domain" description="HTH lacI-type" evidence="4">
    <location>
        <begin position="10"/>
        <end position="65"/>
    </location>
</feature>
<evidence type="ECO:0000256" key="2">
    <source>
        <dbReference type="ARBA" id="ARBA00023125"/>
    </source>
</evidence>
<keyword evidence="6" id="KW-1185">Reference proteome</keyword>
<dbReference type="Pfam" id="PF13377">
    <property type="entry name" value="Peripla_BP_3"/>
    <property type="match status" value="1"/>
</dbReference>
<accession>A0A6N8FZY0</accession>
<dbReference type="CDD" id="cd01392">
    <property type="entry name" value="HTH_LacI"/>
    <property type="match status" value="1"/>
</dbReference>
<dbReference type="GO" id="GO:0000976">
    <property type="term" value="F:transcription cis-regulatory region binding"/>
    <property type="evidence" value="ECO:0007669"/>
    <property type="project" value="TreeGrafter"/>
</dbReference>
<sequence length="364" mass="39957">MEHDKARKSIKLQDIAQAVGVSRTTVSNAFNRPDQLSPELRDRILEAAKEMGYPGPNPMARMLRTGQTGAIGLVFGESLPYAFNDLAAIAFLRGVSRVCERVKASLLIVPTLESNAAQKTIEQATVDGFIIYNLPDDSEALIRVLERQLPVVAVDQPSLKDVPGVGIDDRQAARKAAMHLLSLHHKQIAIIAMELLSDLYVGLVDAQRIEQATHQITKLRLQGYQDAIEEAGIDFSQVPIYECRNDENHAREVAMTLLQRHPRPTAILAMSDILAFGALRTAQQLGLKVPEDLSIVGFDDIPLAWQIRPRLTTVQQPLIEKGVLAAELLLSKSVTKTSKVLGTRLVVRESSGIACDGHFQDANV</sequence>
<dbReference type="EMBL" id="NAPY01000034">
    <property type="protein sequence ID" value="MUL38212.1"/>
    <property type="molecule type" value="Genomic_DNA"/>
</dbReference>
<keyword evidence="1" id="KW-0805">Transcription regulation</keyword>
<dbReference type="SUPFAM" id="SSF47413">
    <property type="entry name" value="lambda repressor-like DNA-binding domains"/>
    <property type="match status" value="1"/>
</dbReference>
<reference evidence="5 6" key="1">
    <citation type="journal article" date="2019" name="Front. Microbiol.">
        <title>Genomic Features for Desiccation Tolerance and Sugar Biosynthesis in the Extremophile Gloeocapsopsis sp. UTEX B3054.</title>
        <authorList>
            <person name="Urrejola C."/>
            <person name="Alcorta J."/>
            <person name="Salas L."/>
            <person name="Vasquez M."/>
            <person name="Polz M.F."/>
            <person name="Vicuna R."/>
            <person name="Diez B."/>
        </authorList>
    </citation>
    <scope>NUCLEOTIDE SEQUENCE [LARGE SCALE GENOMIC DNA]</scope>
    <source>
        <strain evidence="5 6">1H9</strain>
    </source>
</reference>
<comment type="caution">
    <text evidence="5">The sequence shown here is derived from an EMBL/GenBank/DDBJ whole genome shotgun (WGS) entry which is preliminary data.</text>
</comment>
<keyword evidence="3" id="KW-0804">Transcription</keyword>
<dbReference type="PROSITE" id="PS50932">
    <property type="entry name" value="HTH_LACI_2"/>
    <property type="match status" value="1"/>
</dbReference>
<dbReference type="SMART" id="SM00354">
    <property type="entry name" value="HTH_LACI"/>
    <property type="match status" value="1"/>
</dbReference>
<dbReference type="Gene3D" id="3.40.50.2300">
    <property type="match status" value="2"/>
</dbReference>
<evidence type="ECO:0000256" key="3">
    <source>
        <dbReference type="ARBA" id="ARBA00023163"/>
    </source>
</evidence>
<dbReference type="Gene3D" id="1.10.260.40">
    <property type="entry name" value="lambda repressor-like DNA-binding domains"/>
    <property type="match status" value="1"/>
</dbReference>
<dbReference type="GO" id="GO:0003700">
    <property type="term" value="F:DNA-binding transcription factor activity"/>
    <property type="evidence" value="ECO:0007669"/>
    <property type="project" value="TreeGrafter"/>
</dbReference>
<evidence type="ECO:0000256" key="1">
    <source>
        <dbReference type="ARBA" id="ARBA00023015"/>
    </source>
</evidence>
<evidence type="ECO:0000313" key="5">
    <source>
        <dbReference type="EMBL" id="MUL38212.1"/>
    </source>
</evidence>